<evidence type="ECO:0000256" key="2">
    <source>
        <dbReference type="SAM" id="Phobius"/>
    </source>
</evidence>
<organism evidence="3">
    <name type="scientific">Tanacetum cinerariifolium</name>
    <name type="common">Dalmatian daisy</name>
    <name type="synonym">Chrysanthemum cinerariifolium</name>
    <dbReference type="NCBI Taxonomy" id="118510"/>
    <lineage>
        <taxon>Eukaryota</taxon>
        <taxon>Viridiplantae</taxon>
        <taxon>Streptophyta</taxon>
        <taxon>Embryophyta</taxon>
        <taxon>Tracheophyta</taxon>
        <taxon>Spermatophyta</taxon>
        <taxon>Magnoliopsida</taxon>
        <taxon>eudicotyledons</taxon>
        <taxon>Gunneridae</taxon>
        <taxon>Pentapetalae</taxon>
        <taxon>asterids</taxon>
        <taxon>campanulids</taxon>
        <taxon>Asterales</taxon>
        <taxon>Asteraceae</taxon>
        <taxon>Asteroideae</taxon>
        <taxon>Anthemideae</taxon>
        <taxon>Anthemidinae</taxon>
        <taxon>Tanacetum</taxon>
    </lineage>
</organism>
<feature type="compositionally biased region" description="Low complexity" evidence="1">
    <location>
        <begin position="567"/>
        <end position="578"/>
    </location>
</feature>
<feature type="compositionally biased region" description="Low complexity" evidence="1">
    <location>
        <begin position="387"/>
        <end position="406"/>
    </location>
</feature>
<keyword evidence="2" id="KW-1133">Transmembrane helix</keyword>
<feature type="region of interest" description="Disordered" evidence="1">
    <location>
        <begin position="205"/>
        <end position="238"/>
    </location>
</feature>
<feature type="region of interest" description="Disordered" evidence="1">
    <location>
        <begin position="519"/>
        <end position="603"/>
    </location>
</feature>
<feature type="region of interest" description="Disordered" evidence="1">
    <location>
        <begin position="358"/>
        <end position="406"/>
    </location>
</feature>
<comment type="caution">
    <text evidence="3">The sequence shown here is derived from an EMBL/GenBank/DDBJ whole genome shotgun (WGS) entry which is preliminary data.</text>
</comment>
<feature type="compositionally biased region" description="Basic and acidic residues" evidence="1">
    <location>
        <begin position="214"/>
        <end position="226"/>
    </location>
</feature>
<protein>
    <submittedName>
        <fullName evidence="3">Uncharacterized protein</fullName>
    </submittedName>
</protein>
<feature type="non-terminal residue" evidence="3">
    <location>
        <position position="915"/>
    </location>
</feature>
<keyword evidence="2" id="KW-0812">Transmembrane</keyword>
<evidence type="ECO:0000256" key="1">
    <source>
        <dbReference type="SAM" id="MobiDB-lite"/>
    </source>
</evidence>
<feature type="compositionally biased region" description="Pro residues" evidence="1">
    <location>
        <begin position="549"/>
        <end position="562"/>
    </location>
</feature>
<feature type="region of interest" description="Disordered" evidence="1">
    <location>
        <begin position="250"/>
        <end position="329"/>
    </location>
</feature>
<gene>
    <name evidence="3" type="ORF">Tci_267852</name>
</gene>
<sequence length="915" mass="103246">MLTNKLWNRMTPHYQKMSLMKNPKEQSLQAPPLLDRSNHSFMYHHTERPRHLMLMSQLEQSFSVAQLHQAFLDPWGPTLPSKIALPVAIIAFHYRHIKVQRCSKAMSKDTAESLVLLLLVDFSLGHFLFLITVEICQRRFLHYFDLGISVSAKYVPFVELQVVAKDADYQKALVESMKTAYALPWCPLPPVVIRELESGKYQSLSEVPGKGKAKVTEKQVSHDLLSHQKAKKKSPAEQYIFQRRTFTTTGSLGQNEPSYAEIERSKSKTIEKVVPRADKVGQGESEGQARPDPGAQAKGQMGSDTGAQDETYEGQAGSNPDETSKGQARLYPGNAVGEIQSIPSHVVYIGSDREHMDLDAANVPPQPSQEQLDERFTTTVNPKFKATTTETTTTTLPPPTAQQQSTTEPMMMKHIGELEHIMANLIKVNKEVEERLDTHGACLYRLEQLDIPQQVSKAVSEVVIDAVDWAMQAPLRNHFKDLSKADMKEILHQRMWETESYKSHKDHMQLFEALEKSMNRDHSEELTQDLAEARKKKKKSRESPKTPHGSPPHQPPPPPPPARSFEASGALGASGSSQMPPPPPPPSSTTQESLSKGSAAPSSLKTATLAEYQAWMMTDIKLRPSISLTPADLEIDEGMAPDEQVQLADDEDIMSAHILKVNLRQDWASALTSSYLPPPEDSLLAQTGDIATFIDWFCKRRGITELKPQYLEGPAFEIAKVFHPDVIHLQYQIEECHKLLTDSVDDPILRHNVSKPLPLGGPPGQVSIQSDFFFNKDLEYPRYGSKGSRPALSISKLKVAYYPDTGLEQMVPDQFWIEEECKYDIAAMYVKTHMQILSVIRIKDFSLYGYDYIKKIVLRRADLNEHVIVERGFKYMYPSDFEDLYLLNLQGHVNNLPPKDNKILTMVVNQWTRHL</sequence>
<evidence type="ECO:0000313" key="3">
    <source>
        <dbReference type="EMBL" id="GEW95876.1"/>
    </source>
</evidence>
<accession>A0A699H6X9</accession>
<dbReference type="EMBL" id="BKCJ010082287">
    <property type="protein sequence ID" value="GEW95876.1"/>
    <property type="molecule type" value="Genomic_DNA"/>
</dbReference>
<proteinExistence type="predicted"/>
<keyword evidence="2" id="KW-0472">Membrane</keyword>
<feature type="transmembrane region" description="Helical" evidence="2">
    <location>
        <begin position="114"/>
        <end position="133"/>
    </location>
</feature>
<dbReference type="SUPFAM" id="SSF101447">
    <property type="entry name" value="Formin homology 2 domain (FH2 domain)"/>
    <property type="match status" value="1"/>
</dbReference>
<dbReference type="AlphaFoldDB" id="A0A699H6X9"/>
<feature type="compositionally biased region" description="Basic and acidic residues" evidence="1">
    <location>
        <begin position="261"/>
        <end position="281"/>
    </location>
</feature>
<reference evidence="3" key="1">
    <citation type="journal article" date="2019" name="Sci. Rep.">
        <title>Draft genome of Tanacetum cinerariifolium, the natural source of mosquito coil.</title>
        <authorList>
            <person name="Yamashiro T."/>
            <person name="Shiraishi A."/>
            <person name="Satake H."/>
            <person name="Nakayama K."/>
        </authorList>
    </citation>
    <scope>NUCLEOTIDE SEQUENCE</scope>
</reference>
<name>A0A699H6X9_TANCI</name>